<reference evidence="13" key="2">
    <citation type="submission" date="2013-10" db="EMBL/GenBank/DDBJ databases">
        <authorList>
            <person name="Aslett M."/>
        </authorList>
    </citation>
    <scope>NUCLEOTIDE SEQUENCE [LARGE SCALE GENOMIC DNA]</scope>
    <source>
        <strain evidence="13">Houghton</strain>
    </source>
</reference>
<reference evidence="13" key="1">
    <citation type="submission" date="2013-10" db="EMBL/GenBank/DDBJ databases">
        <title>Genomic analysis of the causative agents of coccidiosis in chickens.</title>
        <authorList>
            <person name="Reid A.J."/>
            <person name="Blake D."/>
            <person name="Billington K."/>
            <person name="Browne H."/>
            <person name="Dunn M."/>
            <person name="Hung S."/>
            <person name="Kawahara F."/>
            <person name="Miranda-Saavedra D."/>
            <person name="Mourier T."/>
            <person name="Nagra H."/>
            <person name="Otto T.D."/>
            <person name="Rawlings N."/>
            <person name="Sanchez A."/>
            <person name="Sanders M."/>
            <person name="Subramaniam C."/>
            <person name="Tay Y."/>
            <person name="Dear P."/>
            <person name="Doerig C."/>
            <person name="Gruber A."/>
            <person name="Parkinson J."/>
            <person name="Shirley M."/>
            <person name="Wan K.L."/>
            <person name="Berriman M."/>
            <person name="Tomley F."/>
            <person name="Pain A."/>
        </authorList>
    </citation>
    <scope>NUCLEOTIDE SEQUENCE [LARGE SCALE GENOMIC DNA]</scope>
    <source>
        <strain evidence="13">Houghton</strain>
    </source>
</reference>
<evidence type="ECO:0000256" key="5">
    <source>
        <dbReference type="ARBA" id="ARBA00023529"/>
    </source>
</evidence>
<evidence type="ECO:0000256" key="10">
    <source>
        <dbReference type="SAM" id="Phobius"/>
    </source>
</evidence>
<dbReference type="MEROPS" id="S08.141"/>
<feature type="signal peptide" evidence="11">
    <location>
        <begin position="1"/>
        <end position="26"/>
    </location>
</feature>
<keyword evidence="4 7" id="KW-0720">Serine protease</keyword>
<dbReference type="InterPro" id="IPR022398">
    <property type="entry name" value="Peptidase_S8_His-AS"/>
</dbReference>
<feature type="compositionally biased region" description="Polar residues" evidence="9">
    <location>
        <begin position="671"/>
        <end position="686"/>
    </location>
</feature>
<dbReference type="RefSeq" id="XP_013436021.1">
    <property type="nucleotide sequence ID" value="XM_013580567.1"/>
</dbReference>
<feature type="compositionally biased region" description="Polar residues" evidence="9">
    <location>
        <begin position="296"/>
        <end position="305"/>
    </location>
</feature>
<feature type="compositionally biased region" description="Polar residues" evidence="9">
    <location>
        <begin position="253"/>
        <end position="264"/>
    </location>
</feature>
<dbReference type="PROSITE" id="PS51892">
    <property type="entry name" value="SUBTILASE"/>
    <property type="match status" value="1"/>
</dbReference>
<dbReference type="Pfam" id="PF00082">
    <property type="entry name" value="Peptidase_S8"/>
    <property type="match status" value="1"/>
</dbReference>
<dbReference type="PROSITE" id="PS00137">
    <property type="entry name" value="SUBTILASE_HIS"/>
    <property type="match status" value="1"/>
</dbReference>
<feature type="compositionally biased region" description="Basic and acidic residues" evidence="9">
    <location>
        <begin position="266"/>
        <end position="289"/>
    </location>
</feature>
<dbReference type="InterPro" id="IPR023828">
    <property type="entry name" value="Peptidase_S8_Ser-AS"/>
</dbReference>
<feature type="region of interest" description="Disordered" evidence="9">
    <location>
        <begin position="126"/>
        <end position="379"/>
    </location>
</feature>
<feature type="domain" description="Peptidase S8/S53" evidence="12">
    <location>
        <begin position="716"/>
        <end position="977"/>
    </location>
</feature>
<comment type="similarity">
    <text evidence="1 7 8">Belongs to the peptidase S8 family.</text>
</comment>
<protein>
    <recommendedName>
        <fullName evidence="6">subtilisin</fullName>
        <ecNumber evidence="6">3.4.21.62</ecNumber>
    </recommendedName>
</protein>
<feature type="active site" description="Charge relay system" evidence="7">
    <location>
        <position position="777"/>
    </location>
</feature>
<dbReference type="PROSITE" id="PS00136">
    <property type="entry name" value="SUBTILASE_ASP"/>
    <property type="match status" value="1"/>
</dbReference>
<dbReference type="InterPro" id="IPR023827">
    <property type="entry name" value="Peptidase_S8_Asp-AS"/>
</dbReference>
<evidence type="ECO:0000259" key="12">
    <source>
        <dbReference type="Pfam" id="PF00082"/>
    </source>
</evidence>
<dbReference type="VEuPathDB" id="ToxoDB:ENH_00039320"/>
<dbReference type="InterPro" id="IPR015500">
    <property type="entry name" value="Peptidase_S8_subtilisin-rel"/>
</dbReference>
<dbReference type="InterPro" id="IPR000209">
    <property type="entry name" value="Peptidase_S8/S53_dom"/>
</dbReference>
<dbReference type="CDD" id="cd07473">
    <property type="entry name" value="Peptidases_S8_Subtilisin_like"/>
    <property type="match status" value="1"/>
</dbReference>
<accession>U6MYJ7</accession>
<dbReference type="PRINTS" id="PR00723">
    <property type="entry name" value="SUBTILISIN"/>
</dbReference>
<keyword evidence="14" id="KW-1185">Reference proteome</keyword>
<feature type="region of interest" description="Disordered" evidence="9">
    <location>
        <begin position="1147"/>
        <end position="1176"/>
    </location>
</feature>
<proteinExistence type="inferred from homology"/>
<dbReference type="GO" id="GO:0004252">
    <property type="term" value="F:serine-type endopeptidase activity"/>
    <property type="evidence" value="ECO:0007669"/>
    <property type="project" value="UniProtKB-UniRule"/>
</dbReference>
<feature type="compositionally biased region" description="Polar residues" evidence="9">
    <location>
        <begin position="151"/>
        <end position="173"/>
    </location>
</feature>
<gene>
    <name evidence="13" type="ORF">ENH_00039320</name>
</gene>
<feature type="active site" description="Charge relay system" evidence="7">
    <location>
        <position position="724"/>
    </location>
</feature>
<dbReference type="AlphaFoldDB" id="U6MYJ7"/>
<dbReference type="Gene3D" id="3.40.50.200">
    <property type="entry name" value="Peptidase S8/S53 domain"/>
    <property type="match status" value="1"/>
</dbReference>
<evidence type="ECO:0000313" key="14">
    <source>
        <dbReference type="Proteomes" id="UP000030754"/>
    </source>
</evidence>
<keyword evidence="2 7" id="KW-0645">Protease</keyword>
<sequence length="1176" mass="125563">MQSLRTGAALWSVGAALFYLFQCANSVLGSSESKAVGSASASNGPSLRELNRDPLQGDSLPDSIGGSGLEFLATTDRSQEITRHRTETSEELKSVSESLLQEDEITSSTPEALIWSWNPLKAGDRTEAEDLEHKGVPSDYTEIPILDKAAEQQSNPSTTTQGSVEVSSDTSQAPEADEDRGSKDAESNRLITQVSLLAEDTSTKSKGAGGYSLKFQQIVKEGRRKPRSPAVLRSDGQEGEVHSPSSEGEDGNDASTRTPQSLVSDDSGHDRETKGETDDSALAEERLDIDGGDGIESTNPESPATGNNNEGSGGGSAQPEPSSSPKVGQKSEATSGFSEEPQESYQGKEGHRSLPVVGSGESSGNSQSYSEQSSGAAPTKTSCKVAVGGVIVDASYVDSACTGQINLMYKTKQSKFLERRMLLTNTTGKRLTVVMKTVNARLTSPASQAWAYSHLQVGPASFLQGVSEGETSETAKEYVHQILKQMRRQRRKRPDDPLDLVVSFASPFDNPGAAAGAVSFMQTEAGAARITQTCQELLAVVEDSQSYSCEILDAVDMVILQFPPNADISADGAVYKLLSKLLVLEGKSILFWELSKPTSLQMVPVNEALPEPLPQLFEKPAFVQARAELKERCSAKVTAQTHLLSGMPPYFFADQREKGEASGGAIRAEPTETSSSFNDSPVSSRIPTDPDLEKRLWGMYAARCVHAWMHGEKGHKDVVVAVVDSGVAKHYDIDSNVWKNLEESDDGKDDDGNGLVDDIEGWNFAENTNVIADLNGHGTHVAGTIGGVANGRDVVGCAPLVSLMKVQQFGSSGRGSVSDAVRGMAYAMLKGVHVINNSWGSTESTYSLQLVIERSRHMREGLGILIVNAAGNSSTNNDIEPFYPAAYDYQNTISVGAYDADGQLASFSNYGEASVSLLAPGDRIYSTYLDNGFTFLSGTSMATPHVSGIAALVFGVFMKANSEVTAAEVKDIIHATLLDLPAAKGVTQWGGAPDAMSAVLMARMGGMWFQMKCTDMIVDLQPEEVYASTIYIRGYAEGIYTAEIQVEVYDEEANMLGSAQIPVRLNSSSNPATNSPSDETAASAFSSHVSEKDQGTPLCDVQMKYTGTLEDGDGWSEGEIAALTLGCLAIVAGAACIIFYFRYKAKQPGEGPSRPKAVDRKEFGEPDAMTALLQDD</sequence>
<evidence type="ECO:0000256" key="2">
    <source>
        <dbReference type="ARBA" id="ARBA00022670"/>
    </source>
</evidence>
<dbReference type="GO" id="GO:0006508">
    <property type="term" value="P:proteolysis"/>
    <property type="evidence" value="ECO:0007669"/>
    <property type="project" value="UniProtKB-KW"/>
</dbReference>
<feature type="compositionally biased region" description="Basic and acidic residues" evidence="9">
    <location>
        <begin position="77"/>
        <end position="94"/>
    </location>
</feature>
<evidence type="ECO:0000256" key="11">
    <source>
        <dbReference type="SAM" id="SignalP"/>
    </source>
</evidence>
<feature type="region of interest" description="Disordered" evidence="9">
    <location>
        <begin position="1067"/>
        <end position="1094"/>
    </location>
</feature>
<evidence type="ECO:0000256" key="3">
    <source>
        <dbReference type="ARBA" id="ARBA00022801"/>
    </source>
</evidence>
<feature type="region of interest" description="Disordered" evidence="9">
    <location>
        <begin position="34"/>
        <end position="107"/>
    </location>
</feature>
<evidence type="ECO:0000256" key="8">
    <source>
        <dbReference type="RuleBase" id="RU003355"/>
    </source>
</evidence>
<feature type="compositionally biased region" description="Polar residues" evidence="9">
    <location>
        <begin position="34"/>
        <end position="45"/>
    </location>
</feature>
<dbReference type="PROSITE" id="PS00138">
    <property type="entry name" value="SUBTILASE_SER"/>
    <property type="match status" value="1"/>
</dbReference>
<feature type="compositionally biased region" description="Low complexity" evidence="9">
    <location>
        <begin position="358"/>
        <end position="375"/>
    </location>
</feature>
<dbReference type="EMBL" id="HG724583">
    <property type="protein sequence ID" value="CDJ67554.1"/>
    <property type="molecule type" value="Genomic_DNA"/>
</dbReference>
<comment type="catalytic activity">
    <reaction evidence="5">
        <text>Hydrolysis of proteins with broad specificity for peptide bonds, and a preference for a large uncharged residue in P1. Hydrolyzes peptide amides.</text>
        <dbReference type="EC" id="3.4.21.62"/>
    </reaction>
</comment>
<evidence type="ECO:0000313" key="13">
    <source>
        <dbReference type="EMBL" id="CDJ67554.1"/>
    </source>
</evidence>
<dbReference type="GeneID" id="25474091"/>
<feature type="region of interest" description="Disordered" evidence="9">
    <location>
        <begin position="661"/>
        <end position="686"/>
    </location>
</feature>
<keyword evidence="10" id="KW-0812">Transmembrane</keyword>
<keyword evidence="3 7" id="KW-0378">Hydrolase</keyword>
<evidence type="ECO:0000256" key="4">
    <source>
        <dbReference type="ARBA" id="ARBA00022825"/>
    </source>
</evidence>
<evidence type="ECO:0000256" key="7">
    <source>
        <dbReference type="PROSITE-ProRule" id="PRU01240"/>
    </source>
</evidence>
<evidence type="ECO:0000256" key="6">
    <source>
        <dbReference type="ARBA" id="ARBA00023619"/>
    </source>
</evidence>
<feature type="transmembrane region" description="Helical" evidence="10">
    <location>
        <begin position="1120"/>
        <end position="1141"/>
    </location>
</feature>
<feature type="active site" description="Charge relay system" evidence="7">
    <location>
        <position position="940"/>
    </location>
</feature>
<keyword evidence="10" id="KW-1133">Transmembrane helix</keyword>
<dbReference type="InterPro" id="IPR034204">
    <property type="entry name" value="PfSUB1-like_cat_dom"/>
</dbReference>
<feature type="compositionally biased region" description="Polar residues" evidence="9">
    <location>
        <begin position="1078"/>
        <end position="1088"/>
    </location>
</feature>
<dbReference type="InterPro" id="IPR036852">
    <property type="entry name" value="Peptidase_S8/S53_dom_sf"/>
</dbReference>
<feature type="compositionally biased region" description="Basic and acidic residues" evidence="9">
    <location>
        <begin position="126"/>
        <end position="136"/>
    </location>
</feature>
<keyword evidence="10" id="KW-0472">Membrane</keyword>
<feature type="chain" id="PRO_5004677152" description="subtilisin" evidence="11">
    <location>
        <begin position="27"/>
        <end position="1176"/>
    </location>
</feature>
<dbReference type="Proteomes" id="UP000030754">
    <property type="component" value="Unassembled WGS sequence"/>
</dbReference>
<name>U6MYJ7_9EIME</name>
<keyword evidence="11" id="KW-0732">Signal</keyword>
<feature type="compositionally biased region" description="Polar residues" evidence="9">
    <location>
        <begin position="319"/>
        <end position="337"/>
    </location>
</feature>
<dbReference type="InterPro" id="IPR050131">
    <property type="entry name" value="Peptidase_S8_subtilisin-like"/>
</dbReference>
<evidence type="ECO:0000256" key="1">
    <source>
        <dbReference type="ARBA" id="ARBA00011073"/>
    </source>
</evidence>
<dbReference type="SUPFAM" id="SSF52743">
    <property type="entry name" value="Subtilisin-like"/>
    <property type="match status" value="1"/>
</dbReference>
<dbReference type="EC" id="3.4.21.62" evidence="6"/>
<feature type="compositionally biased region" description="Low complexity" evidence="9">
    <location>
        <begin position="1067"/>
        <end position="1077"/>
    </location>
</feature>
<dbReference type="PANTHER" id="PTHR43806">
    <property type="entry name" value="PEPTIDASE S8"/>
    <property type="match status" value="1"/>
</dbReference>
<dbReference type="OrthoDB" id="371436at2759"/>
<evidence type="ECO:0000256" key="9">
    <source>
        <dbReference type="SAM" id="MobiDB-lite"/>
    </source>
</evidence>
<dbReference type="PANTHER" id="PTHR43806:SF11">
    <property type="entry name" value="CEREVISIN-RELATED"/>
    <property type="match status" value="1"/>
</dbReference>
<organism evidence="13 14">
    <name type="scientific">Eimeria necatrix</name>
    <dbReference type="NCBI Taxonomy" id="51315"/>
    <lineage>
        <taxon>Eukaryota</taxon>
        <taxon>Sar</taxon>
        <taxon>Alveolata</taxon>
        <taxon>Apicomplexa</taxon>
        <taxon>Conoidasida</taxon>
        <taxon>Coccidia</taxon>
        <taxon>Eucoccidiorida</taxon>
        <taxon>Eimeriorina</taxon>
        <taxon>Eimeriidae</taxon>
        <taxon>Eimeria</taxon>
    </lineage>
</organism>